<accession>A0A1H8R106</accession>
<keyword evidence="1" id="KW-0812">Transmembrane</keyword>
<keyword evidence="1" id="KW-0472">Membrane</keyword>
<gene>
    <name evidence="2" type="ORF">SAMN05216388_101544</name>
</gene>
<dbReference type="OrthoDB" id="240295at2157"/>
<keyword evidence="3" id="KW-1185">Reference proteome</keyword>
<dbReference type="EMBL" id="FOCX01000015">
    <property type="protein sequence ID" value="SEO60036.1"/>
    <property type="molecule type" value="Genomic_DNA"/>
</dbReference>
<feature type="transmembrane region" description="Helical" evidence="1">
    <location>
        <begin position="41"/>
        <end position="64"/>
    </location>
</feature>
<keyword evidence="1" id="KW-1133">Transmembrane helix</keyword>
<proteinExistence type="predicted"/>
<evidence type="ECO:0000313" key="2">
    <source>
        <dbReference type="EMBL" id="SEO60036.1"/>
    </source>
</evidence>
<sequence>MPANGRDIAVFVVGLAVAGMAPILAFPTLEFAPMLAQVSTLAGGVPIHHIGVVVLVALVAAAWVDTGLGERTNDREHWD</sequence>
<dbReference type="AlphaFoldDB" id="A0A1H8R106"/>
<name>A0A1H8R106_9EURY</name>
<organism evidence="2 3">
    <name type="scientific">Halorientalis persicus</name>
    <dbReference type="NCBI Taxonomy" id="1367881"/>
    <lineage>
        <taxon>Archaea</taxon>
        <taxon>Methanobacteriati</taxon>
        <taxon>Methanobacteriota</taxon>
        <taxon>Stenosarchaea group</taxon>
        <taxon>Halobacteria</taxon>
        <taxon>Halobacteriales</taxon>
        <taxon>Haloarculaceae</taxon>
        <taxon>Halorientalis</taxon>
    </lineage>
</organism>
<evidence type="ECO:0000313" key="3">
    <source>
        <dbReference type="Proteomes" id="UP000198775"/>
    </source>
</evidence>
<protein>
    <submittedName>
        <fullName evidence="2">Uncharacterized protein</fullName>
    </submittedName>
</protein>
<evidence type="ECO:0000256" key="1">
    <source>
        <dbReference type="SAM" id="Phobius"/>
    </source>
</evidence>
<dbReference type="Proteomes" id="UP000198775">
    <property type="component" value="Unassembled WGS sequence"/>
</dbReference>
<reference evidence="3" key="1">
    <citation type="submission" date="2016-10" db="EMBL/GenBank/DDBJ databases">
        <authorList>
            <person name="Varghese N."/>
            <person name="Submissions S."/>
        </authorList>
    </citation>
    <scope>NUCLEOTIDE SEQUENCE [LARGE SCALE GENOMIC DNA]</scope>
    <source>
        <strain evidence="3">IBRC-M 10043</strain>
    </source>
</reference>
<dbReference type="RefSeq" id="WP_092661682.1">
    <property type="nucleotide sequence ID" value="NZ_FOCX01000015.1"/>
</dbReference>